<evidence type="ECO:0000259" key="1">
    <source>
        <dbReference type="SMART" id="SM00849"/>
    </source>
</evidence>
<dbReference type="AlphaFoldDB" id="A0A1W1D981"/>
<dbReference type="EMBL" id="FPHR01000018">
    <property type="protein sequence ID" value="SFV77171.1"/>
    <property type="molecule type" value="Genomic_DNA"/>
</dbReference>
<evidence type="ECO:0000313" key="2">
    <source>
        <dbReference type="EMBL" id="SFV77171.1"/>
    </source>
</evidence>
<dbReference type="Pfam" id="PF00753">
    <property type="entry name" value="Lactamase_B"/>
    <property type="match status" value="1"/>
</dbReference>
<dbReference type="InterPro" id="IPR036866">
    <property type="entry name" value="RibonucZ/Hydroxyglut_hydro"/>
</dbReference>
<gene>
    <name evidence="2" type="ORF">MNB_SUP05-4-963</name>
</gene>
<dbReference type="CDD" id="cd16282">
    <property type="entry name" value="metallo-hydrolase-like_MBL-fold"/>
    <property type="match status" value="1"/>
</dbReference>
<proteinExistence type="predicted"/>
<name>A0A1W1D981_9ZZZZ</name>
<dbReference type="SMART" id="SM00849">
    <property type="entry name" value="Lactamase_B"/>
    <property type="match status" value="1"/>
</dbReference>
<dbReference type="Gene3D" id="3.60.15.10">
    <property type="entry name" value="Ribonuclease Z/Hydroxyacylglutathione hydrolase-like"/>
    <property type="match status" value="1"/>
</dbReference>
<accession>A0A1W1D981</accession>
<feature type="domain" description="Metallo-beta-lactamase" evidence="1">
    <location>
        <begin position="54"/>
        <end position="244"/>
    </location>
</feature>
<dbReference type="PANTHER" id="PTHR42951">
    <property type="entry name" value="METALLO-BETA-LACTAMASE DOMAIN-CONTAINING"/>
    <property type="match status" value="1"/>
</dbReference>
<dbReference type="SUPFAM" id="SSF56281">
    <property type="entry name" value="Metallo-hydrolase/oxidoreductase"/>
    <property type="match status" value="1"/>
</dbReference>
<dbReference type="InterPro" id="IPR001279">
    <property type="entry name" value="Metallo-B-lactamas"/>
</dbReference>
<reference evidence="2" key="1">
    <citation type="submission" date="2016-10" db="EMBL/GenBank/DDBJ databases">
        <authorList>
            <person name="de Groot N.N."/>
        </authorList>
    </citation>
    <scope>NUCLEOTIDE SEQUENCE</scope>
</reference>
<organism evidence="2">
    <name type="scientific">hydrothermal vent metagenome</name>
    <dbReference type="NCBI Taxonomy" id="652676"/>
    <lineage>
        <taxon>unclassified sequences</taxon>
        <taxon>metagenomes</taxon>
        <taxon>ecological metagenomes</taxon>
    </lineage>
</organism>
<sequence length="318" mass="34935">MNKLVLLFTLAVSSTSQAWTIDELGEYKFDKLNKQTFIIHGPLGEPNVKNHGFMNNPGMVIGADGVIVIDPGGTYQVGKNVINEIKKITDKPIVAAFNTHVHGDHWLGNQAILEVYPNAKIYAHPAMIAQAKDGAGDSWVGIMDASTEGLSKGTVATYPTDATTHLQEVNVAGETFRIHNDITGVAHTNTDIMVEHVGSKTLFLGDNDLIHRFGRFDGTSDMHGNIKALEYAIDLGLTHYVPGHGPSGDANNAVKPFLDYLIIIKEETAKGYEEDLADYEIKPFADKRLADYRDWHGYDAQLGKHINKMLLEIEALDI</sequence>
<protein>
    <submittedName>
        <fullName evidence="2">SoxH protein, homolog</fullName>
    </submittedName>
</protein>
<dbReference type="InterPro" id="IPR050855">
    <property type="entry name" value="NDM-1-like"/>
</dbReference>